<keyword evidence="5 12" id="KW-0067">ATP-binding</keyword>
<dbReference type="InterPro" id="IPR003439">
    <property type="entry name" value="ABC_transporter-like_ATP-bd"/>
</dbReference>
<dbReference type="InterPro" id="IPR039421">
    <property type="entry name" value="Type_1_exporter"/>
</dbReference>
<dbReference type="FunFam" id="3.40.50.300:FF:000836">
    <property type="entry name" value="ABC transporter B family member 25"/>
    <property type="match status" value="1"/>
</dbReference>
<feature type="transmembrane region" description="Helical" evidence="9">
    <location>
        <begin position="345"/>
        <end position="367"/>
    </location>
</feature>
<evidence type="ECO:0000256" key="9">
    <source>
        <dbReference type="SAM" id="Phobius"/>
    </source>
</evidence>
<feature type="compositionally biased region" description="Acidic residues" evidence="8">
    <location>
        <begin position="243"/>
        <end position="256"/>
    </location>
</feature>
<keyword evidence="7 9" id="KW-0472">Membrane</keyword>
<comment type="subcellular location">
    <subcellularLocation>
        <location evidence="1">Membrane</location>
        <topology evidence="1">Multi-pass membrane protein</topology>
    </subcellularLocation>
</comment>
<dbReference type="InterPro" id="IPR027417">
    <property type="entry name" value="P-loop_NTPase"/>
</dbReference>
<accession>A0A9N8HYX5</accession>
<keyword evidence="6 9" id="KW-1133">Transmembrane helix</keyword>
<name>A0A9N8HYX5_9STRA</name>
<feature type="transmembrane region" description="Helical" evidence="9">
    <location>
        <begin position="23"/>
        <end position="47"/>
    </location>
</feature>
<evidence type="ECO:0000256" key="8">
    <source>
        <dbReference type="SAM" id="MobiDB-lite"/>
    </source>
</evidence>
<evidence type="ECO:0000259" key="11">
    <source>
        <dbReference type="PROSITE" id="PS50929"/>
    </source>
</evidence>
<evidence type="ECO:0000256" key="3">
    <source>
        <dbReference type="ARBA" id="ARBA00022692"/>
    </source>
</evidence>
<keyword evidence="2" id="KW-0813">Transport</keyword>
<dbReference type="Gene3D" id="1.20.1560.10">
    <property type="entry name" value="ABC transporter type 1, transmembrane domain"/>
    <property type="match status" value="2"/>
</dbReference>
<dbReference type="GO" id="GO:0005524">
    <property type="term" value="F:ATP binding"/>
    <property type="evidence" value="ECO:0007669"/>
    <property type="project" value="UniProtKB-KW"/>
</dbReference>
<keyword evidence="13" id="KW-1185">Reference proteome</keyword>
<dbReference type="Proteomes" id="UP001153069">
    <property type="component" value="Unassembled WGS sequence"/>
</dbReference>
<evidence type="ECO:0000256" key="7">
    <source>
        <dbReference type="ARBA" id="ARBA00023136"/>
    </source>
</evidence>
<feature type="region of interest" description="Disordered" evidence="8">
    <location>
        <begin position="225"/>
        <end position="260"/>
    </location>
</feature>
<evidence type="ECO:0000313" key="13">
    <source>
        <dbReference type="Proteomes" id="UP001153069"/>
    </source>
</evidence>
<dbReference type="OrthoDB" id="6500128at2759"/>
<dbReference type="GO" id="GO:0015421">
    <property type="term" value="F:ABC-type oligopeptide transporter activity"/>
    <property type="evidence" value="ECO:0007669"/>
    <property type="project" value="TreeGrafter"/>
</dbReference>
<organism evidence="12 13">
    <name type="scientific">Seminavis robusta</name>
    <dbReference type="NCBI Taxonomy" id="568900"/>
    <lineage>
        <taxon>Eukaryota</taxon>
        <taxon>Sar</taxon>
        <taxon>Stramenopiles</taxon>
        <taxon>Ochrophyta</taxon>
        <taxon>Bacillariophyta</taxon>
        <taxon>Bacillariophyceae</taxon>
        <taxon>Bacillariophycidae</taxon>
        <taxon>Naviculales</taxon>
        <taxon>Naviculaceae</taxon>
        <taxon>Seminavis</taxon>
    </lineage>
</organism>
<dbReference type="AlphaFoldDB" id="A0A9N8HYX5"/>
<reference evidence="12" key="1">
    <citation type="submission" date="2020-06" db="EMBL/GenBank/DDBJ databases">
        <authorList>
            <consortium name="Plant Systems Biology data submission"/>
        </authorList>
    </citation>
    <scope>NUCLEOTIDE SEQUENCE</scope>
    <source>
        <strain evidence="12">D6</strain>
    </source>
</reference>
<dbReference type="PANTHER" id="PTHR43394:SF1">
    <property type="entry name" value="ATP-BINDING CASSETTE SUB-FAMILY B MEMBER 10, MITOCHONDRIAL"/>
    <property type="match status" value="1"/>
</dbReference>
<dbReference type="PANTHER" id="PTHR43394">
    <property type="entry name" value="ATP-DEPENDENT PERMEASE MDL1, MITOCHONDRIAL"/>
    <property type="match status" value="1"/>
</dbReference>
<keyword evidence="4" id="KW-0547">Nucleotide-binding</keyword>
<dbReference type="CDD" id="cd18572">
    <property type="entry name" value="ABC_6TM_TAP"/>
    <property type="match status" value="1"/>
</dbReference>
<dbReference type="EMBL" id="CAICTM010003102">
    <property type="protein sequence ID" value="CAB9530906.1"/>
    <property type="molecule type" value="Genomic_DNA"/>
</dbReference>
<proteinExistence type="predicted"/>
<dbReference type="InterPro" id="IPR011527">
    <property type="entry name" value="ABC1_TM_dom"/>
</dbReference>
<dbReference type="PROSITE" id="PS50893">
    <property type="entry name" value="ABC_TRANSPORTER_2"/>
    <property type="match status" value="1"/>
</dbReference>
<dbReference type="GO" id="GO:0016020">
    <property type="term" value="C:membrane"/>
    <property type="evidence" value="ECO:0007669"/>
    <property type="project" value="UniProtKB-SubCell"/>
</dbReference>
<evidence type="ECO:0000256" key="4">
    <source>
        <dbReference type="ARBA" id="ARBA00022741"/>
    </source>
</evidence>
<dbReference type="Pfam" id="PF00664">
    <property type="entry name" value="ABC_membrane"/>
    <property type="match status" value="1"/>
</dbReference>
<dbReference type="Gene3D" id="3.40.50.300">
    <property type="entry name" value="P-loop containing nucleotide triphosphate hydrolases"/>
    <property type="match status" value="1"/>
</dbReference>
<evidence type="ECO:0000259" key="10">
    <source>
        <dbReference type="PROSITE" id="PS50893"/>
    </source>
</evidence>
<comment type="caution">
    <text evidence="12">The sequence shown here is derived from an EMBL/GenBank/DDBJ whole genome shotgun (WGS) entry which is preliminary data.</text>
</comment>
<sequence>MSNEQANADSSEGGGTSPKNFHVWWLVGFFGFDAVVSIVLLLPWFPWIPQAEGLMSDHYTFWGSLADVGLLAAIRILCGLVSLVVSYERAQVRPEFQFDLRHPNGDKKSREELEMEALEEPFLPWIKRFISRPAFSCELFCLVTQFLSIAKCLARLDVEVGLYQDSKPSHPLFWITVALASFLSVVEMCYIDSMSQKAAGYGNQLLQNERPTFFRRVGSHLSIPLLSDDGQGNDEERINGTTNDEETATNGEEEQSANEVVGASDISGDAHYKAGWKDLLYMCYPDIQYIAVAFVFLLLAAVAQVYIPRFTGQILDALATAFSGKGDHGDKSIFDVPGFISNVKLLVLSSILCGLFSAIRGSMFTLVGGRVNVRLRVQLMDSLLTQDVGFFDTTKTGDITSRLSSDTTLVGDQVTLNVNVFLRSVVQAIALSKWYGQFLRSLTKLMQKKLADGNSISEAAIGSMPTVRAFDASEGELRLFEGFMRQYLDLNFRAAVAYLGYCTIVTALPYLVIAVIVFYGGLLIRNGDMSSGDLVSFILYLQSLSDAFASIGYIFSSLTQAVGAADKVFELMHRKPRYHVPTADGDTQEPVSSHGAGGITGITALKTTTHRKRGLCPESCRGEISLENVELFYPARPQRCVLNNLSMKVPPGSVVALVGSSGGGKSSVMSLVQHLYEPSKGRVLLDGHEVWELSPTWLSRHVSIVSQEPTLFGRSIKRNIIYGLEGSSREPTDEEIKEAARLANASAFIESMPLKYETEVGERGVQLSGGQKQRIAIARAIIRRPSVLLLDEATSALDSESEHMVQQAIDQMIARGREKDGADGGGMTVMIVAHRLSTVRNADTIFVVKDGQVVQVVSYGNDNSTRKTVLHSLLLLYYACIQNGRRG</sequence>
<evidence type="ECO:0000256" key="2">
    <source>
        <dbReference type="ARBA" id="ARBA00022448"/>
    </source>
</evidence>
<feature type="domain" description="ABC transporter" evidence="10">
    <location>
        <begin position="624"/>
        <end position="875"/>
    </location>
</feature>
<evidence type="ECO:0000313" key="12">
    <source>
        <dbReference type="EMBL" id="CAB9530906.1"/>
    </source>
</evidence>
<dbReference type="SMART" id="SM00382">
    <property type="entry name" value="AAA"/>
    <property type="match status" value="1"/>
</dbReference>
<protein>
    <submittedName>
        <fullName evidence="12">Colicin V secretion/processing ATP-binding protein CvaB</fullName>
    </submittedName>
</protein>
<dbReference type="Pfam" id="PF00005">
    <property type="entry name" value="ABC_tran"/>
    <property type="match status" value="1"/>
</dbReference>
<dbReference type="GO" id="GO:0016887">
    <property type="term" value="F:ATP hydrolysis activity"/>
    <property type="evidence" value="ECO:0007669"/>
    <property type="project" value="InterPro"/>
</dbReference>
<feature type="transmembrane region" description="Helical" evidence="9">
    <location>
        <begin position="287"/>
        <end position="307"/>
    </location>
</feature>
<dbReference type="SUPFAM" id="SSF90123">
    <property type="entry name" value="ABC transporter transmembrane region"/>
    <property type="match status" value="1"/>
</dbReference>
<gene>
    <name evidence="12" type="ORF">SEMRO_3104_G343850.1</name>
</gene>
<dbReference type="InterPro" id="IPR017871">
    <property type="entry name" value="ABC_transporter-like_CS"/>
</dbReference>
<feature type="domain" description="ABC transmembrane type-1" evidence="11">
    <location>
        <begin position="291"/>
        <end position="560"/>
    </location>
</feature>
<evidence type="ECO:0000256" key="5">
    <source>
        <dbReference type="ARBA" id="ARBA00022840"/>
    </source>
</evidence>
<keyword evidence="3 9" id="KW-0812">Transmembrane</keyword>
<dbReference type="SUPFAM" id="SSF52540">
    <property type="entry name" value="P-loop containing nucleoside triphosphate hydrolases"/>
    <property type="match status" value="1"/>
</dbReference>
<dbReference type="InterPro" id="IPR036640">
    <property type="entry name" value="ABC1_TM_sf"/>
</dbReference>
<dbReference type="PROSITE" id="PS50929">
    <property type="entry name" value="ABC_TM1F"/>
    <property type="match status" value="1"/>
</dbReference>
<evidence type="ECO:0000256" key="1">
    <source>
        <dbReference type="ARBA" id="ARBA00004141"/>
    </source>
</evidence>
<dbReference type="InterPro" id="IPR003593">
    <property type="entry name" value="AAA+_ATPase"/>
</dbReference>
<dbReference type="GO" id="GO:0005737">
    <property type="term" value="C:cytoplasm"/>
    <property type="evidence" value="ECO:0007669"/>
    <property type="project" value="UniProtKB-ARBA"/>
</dbReference>
<feature type="transmembrane region" description="Helical" evidence="9">
    <location>
        <begin position="495"/>
        <end position="522"/>
    </location>
</feature>
<feature type="transmembrane region" description="Helical" evidence="9">
    <location>
        <begin position="59"/>
        <end position="85"/>
    </location>
</feature>
<dbReference type="PROSITE" id="PS00211">
    <property type="entry name" value="ABC_TRANSPORTER_1"/>
    <property type="match status" value="1"/>
</dbReference>
<evidence type="ECO:0000256" key="6">
    <source>
        <dbReference type="ARBA" id="ARBA00022989"/>
    </source>
</evidence>